<dbReference type="EMBL" id="VSSQ01114668">
    <property type="protein sequence ID" value="MPN50462.1"/>
    <property type="molecule type" value="Genomic_DNA"/>
</dbReference>
<protein>
    <submittedName>
        <fullName evidence="2">Uncharacterized protein</fullName>
    </submittedName>
</protein>
<evidence type="ECO:0000313" key="2">
    <source>
        <dbReference type="EMBL" id="MPN50462.1"/>
    </source>
</evidence>
<comment type="caution">
    <text evidence="2">The sequence shown here is derived from an EMBL/GenBank/DDBJ whole genome shotgun (WGS) entry which is preliminary data.</text>
</comment>
<keyword evidence="1" id="KW-0472">Membrane</keyword>
<accession>A0A645II01</accession>
<dbReference type="AlphaFoldDB" id="A0A645II01"/>
<reference evidence="2" key="1">
    <citation type="submission" date="2019-08" db="EMBL/GenBank/DDBJ databases">
        <authorList>
            <person name="Kucharzyk K."/>
            <person name="Murdoch R.W."/>
            <person name="Higgins S."/>
            <person name="Loffler F."/>
        </authorList>
    </citation>
    <scope>NUCLEOTIDE SEQUENCE</scope>
</reference>
<keyword evidence="1" id="KW-0812">Transmembrane</keyword>
<evidence type="ECO:0000256" key="1">
    <source>
        <dbReference type="SAM" id="Phobius"/>
    </source>
</evidence>
<keyword evidence="1" id="KW-1133">Transmembrane helix</keyword>
<proteinExistence type="predicted"/>
<organism evidence="2">
    <name type="scientific">bioreactor metagenome</name>
    <dbReference type="NCBI Taxonomy" id="1076179"/>
    <lineage>
        <taxon>unclassified sequences</taxon>
        <taxon>metagenomes</taxon>
        <taxon>ecological metagenomes</taxon>
    </lineage>
</organism>
<feature type="transmembrane region" description="Helical" evidence="1">
    <location>
        <begin position="20"/>
        <end position="38"/>
    </location>
</feature>
<gene>
    <name evidence="2" type="ORF">SDC9_198089</name>
</gene>
<sequence>MVTSKGRQFHETRYLGVRNLHDGVGIGGVISCLFLFFLHQAYHLIDTPILDERVDIVFQDNHRLQVRKHLFVKVLLHVGTVEGLHLIGLI</sequence>
<name>A0A645II01_9ZZZZ</name>